<keyword evidence="1" id="KW-0732">Signal</keyword>
<keyword evidence="4" id="KW-1185">Reference proteome</keyword>
<dbReference type="RefSeq" id="WP_138088444.1">
    <property type="nucleotide sequence ID" value="NZ_VAUV01000022.1"/>
</dbReference>
<dbReference type="AlphaFoldDB" id="A0A5R8K898"/>
<comment type="caution">
    <text evidence="3">The sequence shown here is derived from an EMBL/GenBank/DDBJ whole genome shotgun (WGS) entry which is preliminary data.</text>
</comment>
<name>A0A5R8K898_9BACT</name>
<dbReference type="SUPFAM" id="SSF51735">
    <property type="entry name" value="NAD(P)-binding Rossmann-fold domains"/>
    <property type="match status" value="1"/>
</dbReference>
<dbReference type="Gene3D" id="3.40.50.720">
    <property type="entry name" value="NAD(P)-binding Rossmann-like Domain"/>
    <property type="match status" value="1"/>
</dbReference>
<feature type="chain" id="PRO_5024442990" evidence="1">
    <location>
        <begin position="20"/>
        <end position="333"/>
    </location>
</feature>
<dbReference type="InterPro" id="IPR036291">
    <property type="entry name" value="NAD(P)-bd_dom_sf"/>
</dbReference>
<evidence type="ECO:0000313" key="4">
    <source>
        <dbReference type="Proteomes" id="UP000306196"/>
    </source>
</evidence>
<evidence type="ECO:0000259" key="2">
    <source>
        <dbReference type="Pfam" id="PF01408"/>
    </source>
</evidence>
<proteinExistence type="predicted"/>
<dbReference type="GO" id="GO:0000166">
    <property type="term" value="F:nucleotide binding"/>
    <property type="evidence" value="ECO:0007669"/>
    <property type="project" value="InterPro"/>
</dbReference>
<organism evidence="3 4">
    <name type="scientific">Phragmitibacter flavus</name>
    <dbReference type="NCBI Taxonomy" id="2576071"/>
    <lineage>
        <taxon>Bacteria</taxon>
        <taxon>Pseudomonadati</taxon>
        <taxon>Verrucomicrobiota</taxon>
        <taxon>Verrucomicrobiia</taxon>
        <taxon>Verrucomicrobiales</taxon>
        <taxon>Verrucomicrobiaceae</taxon>
        <taxon>Phragmitibacter</taxon>
    </lineage>
</organism>
<feature type="domain" description="Gfo/Idh/MocA-like oxidoreductase N-terminal" evidence="2">
    <location>
        <begin position="85"/>
        <end position="157"/>
    </location>
</feature>
<dbReference type="OrthoDB" id="128220at2"/>
<sequence length="333" mass="35816">MPRFLAILLLFFTSLPLSAADPIRAGIIGLDTSHAVAFTTTLNQGPKKPEDAPKFAGVKVIAAYPQGSKDIPSSIERVPEYTEKLKAMGVTIVDSIEALLPLVDVIFLESNDGRVHLEQIRPVLKAGKPVFIDKPVGGSLADVLTIYAEAKQAGVPIFSSSSLRYGKNTQLVRNGSIGLPKTAFTHSPAKIEPTHPDLFWYGIHGVESLVTTMGPGCLSVKRGTTPDGLIQVTGTWPDHRTGTFMESNTSDRKGYGGKATSVNGEAPVGGFDTYDPLLVEIVKFFKTRKSPVSDEETIEIYAFMEAADESKRQNGAEVTLQSVIEKATVSLAK</sequence>
<gene>
    <name evidence="3" type="ORF">FEM03_21855</name>
</gene>
<evidence type="ECO:0000256" key="1">
    <source>
        <dbReference type="SAM" id="SignalP"/>
    </source>
</evidence>
<dbReference type="EMBL" id="VAUV01000022">
    <property type="protein sequence ID" value="TLD68567.1"/>
    <property type="molecule type" value="Genomic_DNA"/>
</dbReference>
<reference evidence="3 4" key="1">
    <citation type="submission" date="2019-05" db="EMBL/GenBank/DDBJ databases">
        <title>Verrucobacter flavum gen. nov., sp. nov. a new member of the family Verrucomicrobiaceae.</title>
        <authorList>
            <person name="Szuroczki S."/>
            <person name="Abbaszade G."/>
            <person name="Szabo A."/>
            <person name="Felfoldi T."/>
            <person name="Schumann P."/>
            <person name="Boka K."/>
            <person name="Keki Z."/>
            <person name="Toumi M."/>
            <person name="Toth E."/>
        </authorList>
    </citation>
    <scope>NUCLEOTIDE SEQUENCE [LARGE SCALE GENOMIC DNA]</scope>
    <source>
        <strain evidence="3 4">MG-N-17</strain>
    </source>
</reference>
<feature type="signal peptide" evidence="1">
    <location>
        <begin position="1"/>
        <end position="19"/>
    </location>
</feature>
<dbReference type="InterPro" id="IPR000683">
    <property type="entry name" value="Gfo/Idh/MocA-like_OxRdtase_N"/>
</dbReference>
<protein>
    <submittedName>
        <fullName evidence="3">Gfo/Idh/MocA family oxidoreductase</fullName>
    </submittedName>
</protein>
<dbReference type="Pfam" id="PF01408">
    <property type="entry name" value="GFO_IDH_MocA"/>
    <property type="match status" value="1"/>
</dbReference>
<evidence type="ECO:0000313" key="3">
    <source>
        <dbReference type="EMBL" id="TLD68567.1"/>
    </source>
</evidence>
<accession>A0A5R8K898</accession>
<dbReference type="Proteomes" id="UP000306196">
    <property type="component" value="Unassembled WGS sequence"/>
</dbReference>